<evidence type="ECO:0000313" key="3">
    <source>
        <dbReference type="EMBL" id="QHT63016.1"/>
    </source>
</evidence>
<feature type="domain" description="HIT" evidence="2">
    <location>
        <begin position="65"/>
        <end position="135"/>
    </location>
</feature>
<dbReference type="InterPro" id="IPR011146">
    <property type="entry name" value="HIT-like"/>
</dbReference>
<dbReference type="GO" id="GO:0003824">
    <property type="term" value="F:catalytic activity"/>
    <property type="evidence" value="ECO:0007669"/>
    <property type="project" value="InterPro"/>
</dbReference>
<organism evidence="3 4">
    <name type="scientific">Paenibacillus lycopersici</name>
    <dbReference type="NCBI Taxonomy" id="2704462"/>
    <lineage>
        <taxon>Bacteria</taxon>
        <taxon>Bacillati</taxon>
        <taxon>Bacillota</taxon>
        <taxon>Bacilli</taxon>
        <taxon>Bacillales</taxon>
        <taxon>Paenibacillaceae</taxon>
        <taxon>Paenibacillus</taxon>
    </lineage>
</organism>
<dbReference type="KEGG" id="plyc:GXP70_25650"/>
<reference evidence="3 4" key="1">
    <citation type="submission" date="2020-01" db="EMBL/GenBank/DDBJ databases">
        <title>Paenibacillus sp. nov., isolated from tomato rhizosphere.</title>
        <authorList>
            <person name="Weon H.-Y."/>
            <person name="Lee S.A."/>
        </authorList>
    </citation>
    <scope>NUCLEOTIDE SEQUENCE [LARGE SCALE GENOMIC DNA]</scope>
    <source>
        <strain evidence="3 4">12200R-189</strain>
    </source>
</reference>
<dbReference type="PROSITE" id="PS51084">
    <property type="entry name" value="HIT_2"/>
    <property type="match status" value="1"/>
</dbReference>
<dbReference type="PANTHER" id="PTHR46648:SF1">
    <property type="entry name" value="ADENOSINE 5'-MONOPHOSPHORAMIDASE HNT1"/>
    <property type="match status" value="1"/>
</dbReference>
<evidence type="ECO:0000259" key="2">
    <source>
        <dbReference type="PROSITE" id="PS51084"/>
    </source>
</evidence>
<dbReference type="AlphaFoldDB" id="A0A6C0G0T5"/>
<feature type="short sequence motif" description="Histidine triad motif" evidence="1">
    <location>
        <begin position="120"/>
        <end position="124"/>
    </location>
</feature>
<dbReference type="InterPro" id="IPR001310">
    <property type="entry name" value="Histidine_triad_HIT"/>
</dbReference>
<evidence type="ECO:0000313" key="4">
    <source>
        <dbReference type="Proteomes" id="UP000476064"/>
    </source>
</evidence>
<name>A0A6C0G0T5_9BACL</name>
<dbReference type="Pfam" id="PF01230">
    <property type="entry name" value="HIT"/>
    <property type="match status" value="1"/>
</dbReference>
<accession>A0A6C0G0T5</accession>
<dbReference type="PANTHER" id="PTHR46648">
    <property type="entry name" value="HIT FAMILY PROTEIN 1"/>
    <property type="match status" value="1"/>
</dbReference>
<dbReference type="SUPFAM" id="SSF54197">
    <property type="entry name" value="HIT-like"/>
    <property type="match status" value="1"/>
</dbReference>
<proteinExistence type="predicted"/>
<dbReference type="Proteomes" id="UP000476064">
    <property type="component" value="Chromosome"/>
</dbReference>
<evidence type="ECO:0000256" key="1">
    <source>
        <dbReference type="PROSITE-ProRule" id="PRU00464"/>
    </source>
</evidence>
<gene>
    <name evidence="3" type="ORF">GXP70_25650</name>
</gene>
<sequence>MEDARSDNRKDAPDARMAIPKDARACFICSKHHSPEARGMAVYEDAYVVASLMIAGAEERRAYLGYAIVETKRHAPALGDLHAQEAGAVGEAMNRVSAALRKALNAEHVYAFVQGDGVPHFHMHLVPRYTGTPDRYRHPVNILQWPDAPRGGAAELEAIRDSVRAALANVDEASCGRGEPAS</sequence>
<protein>
    <submittedName>
        <fullName evidence="3">HIT family protein</fullName>
    </submittedName>
</protein>
<dbReference type="GO" id="GO:0009117">
    <property type="term" value="P:nucleotide metabolic process"/>
    <property type="evidence" value="ECO:0007669"/>
    <property type="project" value="TreeGrafter"/>
</dbReference>
<dbReference type="InterPro" id="IPR036265">
    <property type="entry name" value="HIT-like_sf"/>
</dbReference>
<dbReference type="Gene3D" id="3.30.428.10">
    <property type="entry name" value="HIT-like"/>
    <property type="match status" value="1"/>
</dbReference>
<keyword evidence="4" id="KW-1185">Reference proteome</keyword>
<dbReference type="EMBL" id="CP048209">
    <property type="protein sequence ID" value="QHT63016.1"/>
    <property type="molecule type" value="Genomic_DNA"/>
</dbReference>
<dbReference type="RefSeq" id="WP_162359446.1">
    <property type="nucleotide sequence ID" value="NZ_CP048209.1"/>
</dbReference>